<proteinExistence type="predicted"/>
<dbReference type="Proteomes" id="UP000180246">
    <property type="component" value="Unassembled WGS sequence"/>
</dbReference>
<evidence type="ECO:0008006" key="4">
    <source>
        <dbReference type="Google" id="ProtNLM"/>
    </source>
</evidence>
<sequence>MSALILSGAALAFSGFAATSITMDRHYADIHGRGKEASATTRLRLRTLGWIGLLLSFMACIGASGWHIGPVLWCGILSLAAWTVTLLLQYHPRRVMQSAWIGLPAALLAATLLLRN</sequence>
<organism evidence="2 3">
    <name type="scientific">Massilia timonae</name>
    <dbReference type="NCBI Taxonomy" id="47229"/>
    <lineage>
        <taxon>Bacteria</taxon>
        <taxon>Pseudomonadati</taxon>
        <taxon>Pseudomonadota</taxon>
        <taxon>Betaproteobacteria</taxon>
        <taxon>Burkholderiales</taxon>
        <taxon>Oxalobacteraceae</taxon>
        <taxon>Telluria group</taxon>
        <taxon>Massilia</taxon>
    </lineage>
</organism>
<feature type="transmembrane region" description="Helical" evidence="1">
    <location>
        <begin position="71"/>
        <end position="91"/>
    </location>
</feature>
<evidence type="ECO:0000313" key="2">
    <source>
        <dbReference type="EMBL" id="OIJ39476.1"/>
    </source>
</evidence>
<dbReference type="Pfam" id="PF11804">
    <property type="entry name" value="DUF3325"/>
    <property type="match status" value="1"/>
</dbReference>
<evidence type="ECO:0000256" key="1">
    <source>
        <dbReference type="SAM" id="Phobius"/>
    </source>
</evidence>
<comment type="caution">
    <text evidence="2">The sequence shown here is derived from an EMBL/GenBank/DDBJ whole genome shotgun (WGS) entry which is preliminary data.</text>
</comment>
<reference evidence="2 3" key="1">
    <citation type="submission" date="2014-10" db="EMBL/GenBank/DDBJ databases">
        <authorList>
            <person name="Seo M.-J."/>
            <person name="Seok Y.J."/>
            <person name="Cha I.-T."/>
        </authorList>
    </citation>
    <scope>NUCLEOTIDE SEQUENCE [LARGE SCALE GENOMIC DNA]</scope>
    <source>
        <strain evidence="2 3">NEU</strain>
    </source>
</reference>
<gene>
    <name evidence="2" type="ORF">LO55_4655</name>
</gene>
<dbReference type="EMBL" id="JRYB01000001">
    <property type="protein sequence ID" value="OIJ39476.1"/>
    <property type="molecule type" value="Genomic_DNA"/>
</dbReference>
<feature type="transmembrane region" description="Helical" evidence="1">
    <location>
        <begin position="97"/>
        <end position="114"/>
    </location>
</feature>
<keyword evidence="1" id="KW-0812">Transmembrane</keyword>
<feature type="transmembrane region" description="Helical" evidence="1">
    <location>
        <begin position="48"/>
        <end position="66"/>
    </location>
</feature>
<protein>
    <recommendedName>
        <fullName evidence="4">DUF3325 domain-containing protein</fullName>
    </recommendedName>
</protein>
<dbReference type="RefSeq" id="WP_083415523.1">
    <property type="nucleotide sequence ID" value="NZ_JRYB01000001.1"/>
</dbReference>
<accession>A0A1S2N311</accession>
<evidence type="ECO:0000313" key="3">
    <source>
        <dbReference type="Proteomes" id="UP000180246"/>
    </source>
</evidence>
<keyword evidence="1" id="KW-1133">Transmembrane helix</keyword>
<name>A0A1S2N311_9BURK</name>
<keyword evidence="1" id="KW-0472">Membrane</keyword>
<dbReference type="AlphaFoldDB" id="A0A1S2N311"/>
<dbReference type="InterPro" id="IPR021762">
    <property type="entry name" value="DUF3325"/>
</dbReference>